<name>W7LW25_GIBM7</name>
<protein>
    <submittedName>
        <fullName evidence="2">Uncharacterized protein</fullName>
    </submittedName>
</protein>
<dbReference type="VEuPathDB" id="FungiDB:FVEG_14711"/>
<feature type="transmembrane region" description="Helical" evidence="1">
    <location>
        <begin position="60"/>
        <end position="80"/>
    </location>
</feature>
<evidence type="ECO:0000313" key="2">
    <source>
        <dbReference type="EMBL" id="EWG36757.1"/>
    </source>
</evidence>
<accession>W7LW25</accession>
<organism evidence="2 3">
    <name type="scientific">Gibberella moniliformis (strain M3125 / FGSC 7600)</name>
    <name type="common">Maize ear and stalk rot fungus</name>
    <name type="synonym">Fusarium verticillioides</name>
    <dbReference type="NCBI Taxonomy" id="334819"/>
    <lineage>
        <taxon>Eukaryota</taxon>
        <taxon>Fungi</taxon>
        <taxon>Dikarya</taxon>
        <taxon>Ascomycota</taxon>
        <taxon>Pezizomycotina</taxon>
        <taxon>Sordariomycetes</taxon>
        <taxon>Hypocreomycetidae</taxon>
        <taxon>Hypocreales</taxon>
        <taxon>Nectriaceae</taxon>
        <taxon>Fusarium</taxon>
        <taxon>Fusarium fujikuroi species complex</taxon>
    </lineage>
</organism>
<keyword evidence="1" id="KW-1133">Transmembrane helix</keyword>
<evidence type="ECO:0000256" key="1">
    <source>
        <dbReference type="SAM" id="Phobius"/>
    </source>
</evidence>
<keyword evidence="1" id="KW-0472">Membrane</keyword>
<keyword evidence="3" id="KW-1185">Reference proteome</keyword>
<dbReference type="KEGG" id="fvr:FVEG_14711"/>
<evidence type="ECO:0000313" key="3">
    <source>
        <dbReference type="Proteomes" id="UP000009096"/>
    </source>
</evidence>
<dbReference type="EMBL" id="CM000578">
    <property type="protein sequence ID" value="EWG36757.1"/>
    <property type="molecule type" value="Genomic_DNA"/>
</dbReference>
<dbReference type="AlphaFoldDB" id="W7LW25"/>
<dbReference type="Proteomes" id="UP000009096">
    <property type="component" value="Chromosome 1"/>
</dbReference>
<dbReference type="RefSeq" id="XP_018742948.1">
    <property type="nucleotide sequence ID" value="XM_018903679.1"/>
</dbReference>
<keyword evidence="1" id="KW-0812">Transmembrane</keyword>
<gene>
    <name evidence="2" type="ORF">FVEG_14711</name>
</gene>
<reference evidence="2 3" key="1">
    <citation type="journal article" date="2010" name="Nature">
        <title>Comparative genomics reveals mobile pathogenicity chromosomes in Fusarium.</title>
        <authorList>
            <person name="Ma L.J."/>
            <person name="van der Does H.C."/>
            <person name="Borkovich K.A."/>
            <person name="Coleman J.J."/>
            <person name="Daboussi M.J."/>
            <person name="Di Pietro A."/>
            <person name="Dufresne M."/>
            <person name="Freitag M."/>
            <person name="Grabherr M."/>
            <person name="Henrissat B."/>
            <person name="Houterman P.M."/>
            <person name="Kang S."/>
            <person name="Shim W.B."/>
            <person name="Woloshuk C."/>
            <person name="Xie X."/>
            <person name="Xu J.R."/>
            <person name="Antoniw J."/>
            <person name="Baker S.E."/>
            <person name="Bluhm B.H."/>
            <person name="Breakspear A."/>
            <person name="Brown D.W."/>
            <person name="Butchko R.A."/>
            <person name="Chapman S."/>
            <person name="Coulson R."/>
            <person name="Coutinho P.M."/>
            <person name="Danchin E.G."/>
            <person name="Diener A."/>
            <person name="Gale L.R."/>
            <person name="Gardiner D.M."/>
            <person name="Goff S."/>
            <person name="Hammond-Kosack K.E."/>
            <person name="Hilburn K."/>
            <person name="Hua-Van A."/>
            <person name="Jonkers W."/>
            <person name="Kazan K."/>
            <person name="Kodira C.D."/>
            <person name="Koehrsen M."/>
            <person name="Kumar L."/>
            <person name="Lee Y.H."/>
            <person name="Li L."/>
            <person name="Manners J.M."/>
            <person name="Miranda-Saavedra D."/>
            <person name="Mukherjee M."/>
            <person name="Park G."/>
            <person name="Park J."/>
            <person name="Park S.Y."/>
            <person name="Proctor R.H."/>
            <person name="Regev A."/>
            <person name="Ruiz-Roldan M.C."/>
            <person name="Sain D."/>
            <person name="Sakthikumar S."/>
            <person name="Sykes S."/>
            <person name="Schwartz D.C."/>
            <person name="Turgeon B.G."/>
            <person name="Wapinski I."/>
            <person name="Yoder O."/>
            <person name="Young S."/>
            <person name="Zeng Q."/>
            <person name="Zhou S."/>
            <person name="Galagan J."/>
            <person name="Cuomo C.A."/>
            <person name="Kistler H.C."/>
            <person name="Rep M."/>
        </authorList>
    </citation>
    <scope>NUCLEOTIDE SEQUENCE [LARGE SCALE GENOMIC DNA]</scope>
    <source>
        <strain evidence="3">M3125 / FGSC 7600</strain>
    </source>
</reference>
<proteinExistence type="predicted"/>
<dbReference type="GeneID" id="30071587"/>
<dbReference type="EMBL" id="DS022242">
    <property type="protein sequence ID" value="EWG36757.1"/>
    <property type="molecule type" value="Genomic_DNA"/>
</dbReference>
<sequence length="114" mass="12868">MDNSISDSSLFIMQFHDKTVVSNSLRPSSVVVASIYWPTTMLLFRLKVTKLLLVANKASIMKLVTYLISLKVGNLVFTFVRRGSQALKAKRLQLTHPKRQKLMTYAIKGIAPDK</sequence>